<dbReference type="Gene3D" id="3.90.245.10">
    <property type="entry name" value="Ribonucleoside hydrolase-like"/>
    <property type="match status" value="1"/>
</dbReference>
<reference evidence="4 5" key="1">
    <citation type="journal article" date="2015" name="Science">
        <title>Genetic determinants of in vivo fitness and diet responsiveness in multiple human gut Bacteroides.</title>
        <authorList>
            <person name="Wu M."/>
            <person name="McNulty N.P."/>
            <person name="Rodionov D.A."/>
            <person name="Khoroshkin M.S."/>
            <person name="Griffin N.W."/>
            <person name="Cheng J."/>
            <person name="Latreille P."/>
            <person name="Kerstetter R.A."/>
            <person name="Terrapon N."/>
            <person name="Henrissat B."/>
            <person name="Osterman A.L."/>
            <person name="Gordon J.I."/>
        </authorList>
    </citation>
    <scope>NUCLEOTIDE SEQUENCE [LARGE SCALE GENOMIC DNA]</scope>
    <source>
        <strain evidence="4 5">WH2</strain>
    </source>
</reference>
<evidence type="ECO:0000313" key="5">
    <source>
        <dbReference type="Proteomes" id="UP000061809"/>
    </source>
</evidence>
<dbReference type="InterPro" id="IPR036452">
    <property type="entry name" value="Ribo_hydro-like"/>
</dbReference>
<accession>A0A0P0FUI0</accession>
<protein>
    <submittedName>
        <fullName evidence="4">Uncharacterized protein</fullName>
    </submittedName>
</protein>
<organism evidence="4 5">
    <name type="scientific">Bacteroides cellulosilyticus</name>
    <dbReference type="NCBI Taxonomy" id="246787"/>
    <lineage>
        <taxon>Bacteria</taxon>
        <taxon>Pseudomonadati</taxon>
        <taxon>Bacteroidota</taxon>
        <taxon>Bacteroidia</taxon>
        <taxon>Bacteroidales</taxon>
        <taxon>Bacteroidaceae</taxon>
        <taxon>Bacteroides</taxon>
    </lineage>
</organism>
<dbReference type="Proteomes" id="UP000061809">
    <property type="component" value="Chromosome"/>
</dbReference>
<dbReference type="Pfam" id="PF07632">
    <property type="entry name" value="Sde182_NH-like"/>
    <property type="match status" value="1"/>
</dbReference>
<feature type="domain" description="DUF5060" evidence="3">
    <location>
        <begin position="291"/>
        <end position="352"/>
    </location>
</feature>
<dbReference type="SUPFAM" id="SSF53590">
    <property type="entry name" value="Nucleoside hydrolase"/>
    <property type="match status" value="1"/>
</dbReference>
<dbReference type="EMBL" id="CP012801">
    <property type="protein sequence ID" value="ALJ61273.1"/>
    <property type="molecule type" value="Genomic_DNA"/>
</dbReference>
<evidence type="ECO:0000259" key="3">
    <source>
        <dbReference type="Pfam" id="PF16586"/>
    </source>
</evidence>
<keyword evidence="1" id="KW-0732">Signal</keyword>
<proteinExistence type="predicted"/>
<dbReference type="RefSeq" id="WP_029427169.1">
    <property type="nucleotide sequence ID" value="NZ_CP012801.1"/>
</dbReference>
<name>A0A0P0FUI0_9BACE</name>
<evidence type="ECO:0000259" key="2">
    <source>
        <dbReference type="Pfam" id="PF07632"/>
    </source>
</evidence>
<feature type="signal peptide" evidence="1">
    <location>
        <begin position="1"/>
        <end position="19"/>
    </location>
</feature>
<dbReference type="InterPro" id="IPR032260">
    <property type="entry name" value="DUF5060"/>
</dbReference>
<feature type="chain" id="PRO_5006046695" evidence="1">
    <location>
        <begin position="20"/>
        <end position="424"/>
    </location>
</feature>
<evidence type="ECO:0000313" key="4">
    <source>
        <dbReference type="EMBL" id="ALJ61273.1"/>
    </source>
</evidence>
<dbReference type="PATRIC" id="fig|246787.4.peg.4193"/>
<dbReference type="AlphaFoldDB" id="A0A0P0FUI0"/>
<dbReference type="KEGG" id="bcel:BcellWH2_04053"/>
<dbReference type="Pfam" id="PF16586">
    <property type="entry name" value="DUF5060"/>
    <property type="match status" value="1"/>
</dbReference>
<feature type="domain" description="Cellulose-binding Sde182 nucleoside hydrolase-like" evidence="2">
    <location>
        <begin position="28"/>
        <end position="270"/>
    </location>
</feature>
<dbReference type="InterPro" id="IPR011483">
    <property type="entry name" value="Sde182_NH-like"/>
</dbReference>
<dbReference type="GO" id="GO:0016799">
    <property type="term" value="F:hydrolase activity, hydrolyzing N-glycosyl compounds"/>
    <property type="evidence" value="ECO:0007669"/>
    <property type="project" value="InterPro"/>
</dbReference>
<evidence type="ECO:0000256" key="1">
    <source>
        <dbReference type="SAM" id="SignalP"/>
    </source>
</evidence>
<sequence length="424" mass="48346">MKKLFLVFSILTASITVMGQQPIPVKPRILISTDIGGTDPDDNQSMAHFLMYSEMFETEGLVSSPSYGHGSKQNLLDMIDLYEKDLPKLKKHIKGFPSPDALRAICKQGRQGAAPFKGYTTATEGSDWIIKCTRKESTRPLWILVWGGLDDLAQALHDAPDIQNKIRVYWIGGPNKKWSTNSYVYIVENFPNLWFIEANASYRGFITNDKQPGKFNKDYYDECIRGAGYLGKDYIKYYDGKVKMGDTPSLLYMMDGDPNNPQKESWGGSFEKFTHSPRVIFNRSTTLKDTVPVYAIIEFRIKGPEMNIPADSTCFTMTTDGQDWDGFYLGNGEYAIRYAPKSTAVLTYKITSDIPGFPEQTGEFVVNNTWPGKIDADDYKLGDYWYTDRNDANLFEGKWQGSKTVSKWRKDVLQDWAKRWELLK</sequence>
<gene>
    <name evidence="4" type="ORF">BcellWH2_04053</name>
</gene>